<dbReference type="AlphaFoldDB" id="A0A2G2YDR9"/>
<accession>A0A2G2YDR9</accession>
<dbReference type="Pfam" id="PF03936">
    <property type="entry name" value="Terpene_synth_C"/>
    <property type="match status" value="1"/>
</dbReference>
<keyword evidence="6" id="KW-1185">Reference proteome</keyword>
<evidence type="ECO:0000259" key="4">
    <source>
        <dbReference type="Pfam" id="PF03936"/>
    </source>
</evidence>
<keyword evidence="2" id="KW-0460">Magnesium</keyword>
<keyword evidence="3" id="KW-0456">Lyase</keyword>
<comment type="caution">
    <text evidence="5">The sequence shown here is derived from an EMBL/GenBank/DDBJ whole genome shotgun (WGS) entry which is preliminary data.</text>
</comment>
<evidence type="ECO:0000256" key="1">
    <source>
        <dbReference type="ARBA" id="ARBA00022723"/>
    </source>
</evidence>
<evidence type="ECO:0000256" key="2">
    <source>
        <dbReference type="ARBA" id="ARBA00022842"/>
    </source>
</evidence>
<dbReference type="GO" id="GO:0000287">
    <property type="term" value="F:magnesium ion binding"/>
    <property type="evidence" value="ECO:0007669"/>
    <property type="project" value="InterPro"/>
</dbReference>
<dbReference type="InterPro" id="IPR050148">
    <property type="entry name" value="Terpene_synthase-like"/>
</dbReference>
<dbReference type="GO" id="GO:0016114">
    <property type="term" value="P:terpenoid biosynthetic process"/>
    <property type="evidence" value="ECO:0007669"/>
    <property type="project" value="InterPro"/>
</dbReference>
<proteinExistence type="predicted"/>
<dbReference type="PANTHER" id="PTHR31225">
    <property type="entry name" value="OS04G0344100 PROTEIN-RELATED"/>
    <property type="match status" value="1"/>
</dbReference>
<dbReference type="OMA" id="HMCFTEA"/>
<gene>
    <name evidence="5" type="ORF">T459_27326</name>
</gene>
<feature type="domain" description="Terpene synthase metal-binding" evidence="4">
    <location>
        <begin position="1"/>
        <end position="70"/>
    </location>
</feature>
<dbReference type="GO" id="GO:0010333">
    <property type="term" value="F:terpene synthase activity"/>
    <property type="evidence" value="ECO:0007669"/>
    <property type="project" value="InterPro"/>
</dbReference>
<name>A0A2G2YDR9_CAPAN</name>
<evidence type="ECO:0000256" key="3">
    <source>
        <dbReference type="ARBA" id="ARBA00023239"/>
    </source>
</evidence>
<dbReference type="Gene3D" id="1.10.600.10">
    <property type="entry name" value="Farnesyl Diphosphate Synthase"/>
    <property type="match status" value="1"/>
</dbReference>
<reference evidence="5 6" key="2">
    <citation type="journal article" date="2017" name="Genome Biol.">
        <title>New reference genome sequences of hot pepper reveal the massive evolution of plant disease-resistance genes by retroduplication.</title>
        <authorList>
            <person name="Kim S."/>
            <person name="Park J."/>
            <person name="Yeom S.I."/>
            <person name="Kim Y.M."/>
            <person name="Seo E."/>
            <person name="Kim K.T."/>
            <person name="Kim M.S."/>
            <person name="Lee J.M."/>
            <person name="Cheong K."/>
            <person name="Shin H.S."/>
            <person name="Kim S.B."/>
            <person name="Han K."/>
            <person name="Lee J."/>
            <person name="Park M."/>
            <person name="Lee H.A."/>
            <person name="Lee H.Y."/>
            <person name="Lee Y."/>
            <person name="Oh S."/>
            <person name="Lee J.H."/>
            <person name="Choi E."/>
            <person name="Choi E."/>
            <person name="Lee S.E."/>
            <person name="Jeon J."/>
            <person name="Kim H."/>
            <person name="Choi G."/>
            <person name="Song H."/>
            <person name="Lee J."/>
            <person name="Lee S.C."/>
            <person name="Kwon J.K."/>
            <person name="Lee H.Y."/>
            <person name="Koo N."/>
            <person name="Hong Y."/>
            <person name="Kim R.W."/>
            <person name="Kang W.H."/>
            <person name="Huh J.H."/>
            <person name="Kang B.C."/>
            <person name="Yang T.J."/>
            <person name="Lee Y.H."/>
            <person name="Bennetzen J.L."/>
            <person name="Choi D."/>
        </authorList>
    </citation>
    <scope>NUCLEOTIDE SEQUENCE [LARGE SCALE GENOMIC DNA]</scope>
    <source>
        <strain evidence="6">cv. CM334</strain>
    </source>
</reference>
<dbReference type="EMBL" id="AYRZ02000011">
    <property type="protein sequence ID" value="PHT67839.1"/>
    <property type="molecule type" value="Genomic_DNA"/>
</dbReference>
<dbReference type="PANTHER" id="PTHR31225:SF93">
    <property type="entry name" value="ALPHA-HUMULENE_(-)-(E)-BETA-CARYOPHYLLENE SYNTHASE"/>
    <property type="match status" value="1"/>
</dbReference>
<reference evidence="5 6" key="1">
    <citation type="journal article" date="2014" name="Nat. Genet.">
        <title>Genome sequence of the hot pepper provides insights into the evolution of pungency in Capsicum species.</title>
        <authorList>
            <person name="Kim S."/>
            <person name="Park M."/>
            <person name="Yeom S.I."/>
            <person name="Kim Y.M."/>
            <person name="Lee J.M."/>
            <person name="Lee H.A."/>
            <person name="Seo E."/>
            <person name="Choi J."/>
            <person name="Cheong K."/>
            <person name="Kim K.T."/>
            <person name="Jung K."/>
            <person name="Lee G.W."/>
            <person name="Oh S.K."/>
            <person name="Bae C."/>
            <person name="Kim S.B."/>
            <person name="Lee H.Y."/>
            <person name="Kim S.Y."/>
            <person name="Kim M.S."/>
            <person name="Kang B.C."/>
            <person name="Jo Y.D."/>
            <person name="Yang H.B."/>
            <person name="Jeong H.J."/>
            <person name="Kang W.H."/>
            <person name="Kwon J.K."/>
            <person name="Shin C."/>
            <person name="Lim J.Y."/>
            <person name="Park J.H."/>
            <person name="Huh J.H."/>
            <person name="Kim J.S."/>
            <person name="Kim B.D."/>
            <person name="Cohen O."/>
            <person name="Paran I."/>
            <person name="Suh M.C."/>
            <person name="Lee S.B."/>
            <person name="Kim Y.K."/>
            <person name="Shin Y."/>
            <person name="Noh S.J."/>
            <person name="Park J."/>
            <person name="Seo Y.S."/>
            <person name="Kwon S.Y."/>
            <person name="Kim H.A."/>
            <person name="Park J.M."/>
            <person name="Kim H.J."/>
            <person name="Choi S.B."/>
            <person name="Bosland P.W."/>
            <person name="Reeves G."/>
            <person name="Jo S.H."/>
            <person name="Lee B.W."/>
            <person name="Cho H.T."/>
            <person name="Choi H.S."/>
            <person name="Lee M.S."/>
            <person name="Yu Y."/>
            <person name="Do Choi Y."/>
            <person name="Park B.S."/>
            <person name="van Deynze A."/>
            <person name="Ashrafi H."/>
            <person name="Hill T."/>
            <person name="Kim W.T."/>
            <person name="Pai H.S."/>
            <person name="Ahn H.K."/>
            <person name="Yeam I."/>
            <person name="Giovannoni J.J."/>
            <person name="Rose J.K."/>
            <person name="Sorensen I."/>
            <person name="Lee S.J."/>
            <person name="Kim R.W."/>
            <person name="Choi I.Y."/>
            <person name="Choi B.S."/>
            <person name="Lim J.S."/>
            <person name="Lee Y.H."/>
            <person name="Choi D."/>
        </authorList>
    </citation>
    <scope>NUCLEOTIDE SEQUENCE [LARGE SCALE GENOMIC DNA]</scope>
    <source>
        <strain evidence="6">cv. CM334</strain>
    </source>
</reference>
<dbReference type="InterPro" id="IPR005630">
    <property type="entry name" value="Terpene_synthase_metal-bd"/>
</dbReference>
<dbReference type="Proteomes" id="UP000222542">
    <property type="component" value="Unassembled WGS sequence"/>
</dbReference>
<keyword evidence="1" id="KW-0479">Metal-binding</keyword>
<dbReference type="Gramene" id="PHT67839">
    <property type="protein sequence ID" value="PHT67839"/>
    <property type="gene ID" value="T459_27326"/>
</dbReference>
<protein>
    <recommendedName>
        <fullName evidence="4">Terpene synthase metal-binding domain-containing protein</fullName>
    </recommendedName>
</protein>
<evidence type="ECO:0000313" key="6">
    <source>
        <dbReference type="Proteomes" id="UP000222542"/>
    </source>
</evidence>
<dbReference type="STRING" id="4072.A0A2G2YDR9"/>
<organism evidence="5 6">
    <name type="scientific">Capsicum annuum</name>
    <name type="common">Capsicum pepper</name>
    <dbReference type="NCBI Taxonomy" id="4072"/>
    <lineage>
        <taxon>Eukaryota</taxon>
        <taxon>Viridiplantae</taxon>
        <taxon>Streptophyta</taxon>
        <taxon>Embryophyta</taxon>
        <taxon>Tracheophyta</taxon>
        <taxon>Spermatophyta</taxon>
        <taxon>Magnoliopsida</taxon>
        <taxon>eudicotyledons</taxon>
        <taxon>Gunneridae</taxon>
        <taxon>Pentapetalae</taxon>
        <taxon>asterids</taxon>
        <taxon>lamiids</taxon>
        <taxon>Solanales</taxon>
        <taxon>Solanaceae</taxon>
        <taxon>Solanoideae</taxon>
        <taxon>Capsiceae</taxon>
        <taxon>Capsicum</taxon>
    </lineage>
</organism>
<evidence type="ECO:0000313" key="5">
    <source>
        <dbReference type="EMBL" id="PHT67839.1"/>
    </source>
</evidence>
<dbReference type="InterPro" id="IPR008949">
    <property type="entry name" value="Isoprenoid_synthase_dom_sf"/>
</dbReference>
<dbReference type="SUPFAM" id="SSF48576">
    <property type="entry name" value="Terpenoid synthases"/>
    <property type="match status" value="1"/>
</dbReference>
<sequence length="71" mass="8425">MISIVDDTYDSYGTTKELTKDTDVIQKWDIKEIDRLPDYMKISYKALLDLYEDYEKEMSSNGKSHLVYYAK</sequence>